<evidence type="ECO:0000313" key="3">
    <source>
        <dbReference type="Proteomes" id="UP000030528"/>
    </source>
</evidence>
<keyword evidence="1" id="KW-1133">Transmembrane helix</keyword>
<keyword evidence="1" id="KW-0472">Membrane</keyword>
<keyword evidence="3" id="KW-1185">Reference proteome</keyword>
<sequence length="72" mass="7940">MNWVIIKDMKVAVGFSSSLILGLIAISLAQYNNYAVLFIILAQAVTAISVSRASKLTHREDCVKTPMKVWVT</sequence>
<gene>
    <name evidence="2" type="ORF">N781_16020</name>
</gene>
<dbReference type="OrthoDB" id="9986581at2"/>
<evidence type="ECO:0000256" key="1">
    <source>
        <dbReference type="SAM" id="Phobius"/>
    </source>
</evidence>
<reference evidence="2 3" key="1">
    <citation type="submission" date="2013-08" db="EMBL/GenBank/DDBJ databases">
        <authorList>
            <person name="Huang J."/>
            <person name="Wang G."/>
        </authorList>
    </citation>
    <scope>NUCLEOTIDE SEQUENCE [LARGE SCALE GENOMIC DNA]</scope>
    <source>
        <strain evidence="2 3">JSM 076056</strain>
    </source>
</reference>
<dbReference type="AlphaFoldDB" id="A0A0A5GCJ5"/>
<proteinExistence type="predicted"/>
<feature type="transmembrane region" description="Helical" evidence="1">
    <location>
        <begin position="12"/>
        <end position="28"/>
    </location>
</feature>
<comment type="caution">
    <text evidence="2">The sequence shown here is derived from an EMBL/GenBank/DDBJ whole genome shotgun (WGS) entry which is preliminary data.</text>
</comment>
<evidence type="ECO:0000313" key="2">
    <source>
        <dbReference type="EMBL" id="KGX89749.1"/>
    </source>
</evidence>
<dbReference type="EMBL" id="AVPE01000020">
    <property type="protein sequence ID" value="KGX89749.1"/>
    <property type="molecule type" value="Genomic_DNA"/>
</dbReference>
<dbReference type="Proteomes" id="UP000030528">
    <property type="component" value="Unassembled WGS sequence"/>
</dbReference>
<keyword evidence="1" id="KW-0812">Transmembrane</keyword>
<organism evidence="2 3">
    <name type="scientific">Pontibacillus halophilus JSM 076056 = DSM 19796</name>
    <dbReference type="NCBI Taxonomy" id="1385510"/>
    <lineage>
        <taxon>Bacteria</taxon>
        <taxon>Bacillati</taxon>
        <taxon>Bacillota</taxon>
        <taxon>Bacilli</taxon>
        <taxon>Bacillales</taxon>
        <taxon>Bacillaceae</taxon>
        <taxon>Pontibacillus</taxon>
    </lineage>
</organism>
<protein>
    <submittedName>
        <fullName evidence="2">Uncharacterized protein</fullName>
    </submittedName>
</protein>
<name>A0A0A5GCJ5_9BACI</name>
<accession>A0A0A5GCJ5</accession>
<feature type="transmembrane region" description="Helical" evidence="1">
    <location>
        <begin position="34"/>
        <end position="51"/>
    </location>
</feature>
<dbReference type="RefSeq" id="WP_026800581.1">
    <property type="nucleotide sequence ID" value="NZ_AULI01000008.1"/>
</dbReference>